<accession>A0ABQ0E958</accession>
<keyword evidence="2" id="KW-1185">Reference proteome</keyword>
<dbReference type="Proteomes" id="UP001628192">
    <property type="component" value="Unassembled WGS sequence"/>
</dbReference>
<name>A0ABQ0E958_9BACT</name>
<dbReference type="RefSeq" id="WP_407844609.1">
    <property type="nucleotide sequence ID" value="NZ_BAAFSG010000001.1"/>
</dbReference>
<dbReference type="EMBL" id="BAAFSG010000001">
    <property type="protein sequence ID" value="GAB1254077.1"/>
    <property type="molecule type" value="Genomic_DNA"/>
</dbReference>
<comment type="caution">
    <text evidence="1">The sequence shown here is derived from an EMBL/GenBank/DDBJ whole genome shotgun (WGS) entry which is preliminary data.</text>
</comment>
<proteinExistence type="predicted"/>
<sequence>MALSPRTTAAMMEPRTADMDITLITLSHPSWGRDYRFCTAQTEWLRNNPDSGRPEYGVMSNGLAYEFVPVYVTLPSSSDEQAPEGKIVMSNVGREISPYLKAVGSSYPRLTLETVNSATPDIVEAAWPELDLASAQWNKMTVEVTVKNNIASTEPLPHSRFNRAEWPNLAV</sequence>
<organism evidence="1 2">
    <name type="scientific">Desulfovibrio falkowii</name>
    <dbReference type="NCBI Taxonomy" id="3136602"/>
    <lineage>
        <taxon>Bacteria</taxon>
        <taxon>Pseudomonadati</taxon>
        <taxon>Thermodesulfobacteriota</taxon>
        <taxon>Desulfovibrionia</taxon>
        <taxon>Desulfovibrionales</taxon>
        <taxon>Desulfovibrionaceae</taxon>
        <taxon>Desulfovibrio</taxon>
    </lineage>
</organism>
<evidence type="ECO:0000313" key="1">
    <source>
        <dbReference type="EMBL" id="GAB1254077.1"/>
    </source>
</evidence>
<protein>
    <submittedName>
        <fullName evidence="1">Uncharacterized protein</fullName>
    </submittedName>
</protein>
<evidence type="ECO:0000313" key="2">
    <source>
        <dbReference type="Proteomes" id="UP001628192"/>
    </source>
</evidence>
<reference evidence="1 2" key="1">
    <citation type="journal article" date="2025" name="Int. J. Syst. Evol. Microbiol.">
        <title>Desulfovibrio falkowii sp. nov., Porphyromonas miyakawae sp. nov., Mediterraneibacter flintii sp. nov. and Owariibacterium komagatae gen. nov., sp. nov., isolated from human faeces.</title>
        <authorList>
            <person name="Hamaguchi T."/>
            <person name="Ohara M."/>
            <person name="Hisatomi A."/>
            <person name="Sekiguchi K."/>
            <person name="Takeda J.I."/>
            <person name="Ueyama J."/>
            <person name="Ito M."/>
            <person name="Nishiwaki H."/>
            <person name="Ogi T."/>
            <person name="Hirayama M."/>
            <person name="Ohkuma M."/>
            <person name="Sakamoto M."/>
            <person name="Ohno K."/>
        </authorList>
    </citation>
    <scope>NUCLEOTIDE SEQUENCE [LARGE SCALE GENOMIC DNA]</scope>
    <source>
        <strain evidence="1 2">13CB8C</strain>
    </source>
</reference>
<gene>
    <name evidence="1" type="ORF">Defa_15640</name>
</gene>